<organism evidence="2 3">
    <name type="scientific">Lymnaea stagnalis</name>
    <name type="common">Great pond snail</name>
    <name type="synonym">Helix stagnalis</name>
    <dbReference type="NCBI Taxonomy" id="6523"/>
    <lineage>
        <taxon>Eukaryota</taxon>
        <taxon>Metazoa</taxon>
        <taxon>Spiralia</taxon>
        <taxon>Lophotrochozoa</taxon>
        <taxon>Mollusca</taxon>
        <taxon>Gastropoda</taxon>
        <taxon>Heterobranchia</taxon>
        <taxon>Euthyneura</taxon>
        <taxon>Panpulmonata</taxon>
        <taxon>Hygrophila</taxon>
        <taxon>Lymnaeoidea</taxon>
        <taxon>Lymnaeidae</taxon>
        <taxon>Lymnaea</taxon>
    </lineage>
</organism>
<accession>A0AAV2HPV7</accession>
<dbReference type="Proteomes" id="UP001497497">
    <property type="component" value="Unassembled WGS sequence"/>
</dbReference>
<dbReference type="EMBL" id="CAXITT010000222">
    <property type="protein sequence ID" value="CAL1536136.1"/>
    <property type="molecule type" value="Genomic_DNA"/>
</dbReference>
<feature type="non-terminal residue" evidence="2">
    <location>
        <position position="203"/>
    </location>
</feature>
<feature type="region of interest" description="Disordered" evidence="1">
    <location>
        <begin position="1"/>
        <end position="21"/>
    </location>
</feature>
<feature type="region of interest" description="Disordered" evidence="1">
    <location>
        <begin position="44"/>
        <end position="127"/>
    </location>
</feature>
<protein>
    <submittedName>
        <fullName evidence="2">Uncharacterized protein</fullName>
    </submittedName>
</protein>
<gene>
    <name evidence="2" type="ORF">GSLYS_00010049001</name>
</gene>
<name>A0AAV2HPV7_LYMST</name>
<feature type="compositionally biased region" description="Basic and acidic residues" evidence="1">
    <location>
        <begin position="55"/>
        <end position="76"/>
    </location>
</feature>
<evidence type="ECO:0000256" key="1">
    <source>
        <dbReference type="SAM" id="MobiDB-lite"/>
    </source>
</evidence>
<dbReference type="AlphaFoldDB" id="A0AAV2HPV7"/>
<keyword evidence="3" id="KW-1185">Reference proteome</keyword>
<comment type="caution">
    <text evidence="2">The sequence shown here is derived from an EMBL/GenBank/DDBJ whole genome shotgun (WGS) entry which is preliminary data.</text>
</comment>
<evidence type="ECO:0000313" key="3">
    <source>
        <dbReference type="Proteomes" id="UP001497497"/>
    </source>
</evidence>
<sequence length="203" mass="22398">KTPEIKDPRPQSTFLATLKKSPPIFRAKTPECLNAKKPVMESIKELQEQYSESMSSDKKSLPPIETKERDFLELSDARSSSVTPKKDTVSRSEAEKTPKPAVEQNVNPGDPDVGLTMLTNNPFADDGELGAREFQQLDVKPGHGVHVVSPGTGNCPDKERQTNFADTELFQDSYLHRKELQDAVGAAGNINKHVEVKSETHSS</sequence>
<evidence type="ECO:0000313" key="2">
    <source>
        <dbReference type="EMBL" id="CAL1536136.1"/>
    </source>
</evidence>
<feature type="compositionally biased region" description="Basic and acidic residues" evidence="1">
    <location>
        <begin position="84"/>
        <end position="98"/>
    </location>
</feature>
<feature type="non-terminal residue" evidence="2">
    <location>
        <position position="1"/>
    </location>
</feature>
<proteinExistence type="predicted"/>
<reference evidence="2 3" key="1">
    <citation type="submission" date="2024-04" db="EMBL/GenBank/DDBJ databases">
        <authorList>
            <consortium name="Genoscope - CEA"/>
            <person name="William W."/>
        </authorList>
    </citation>
    <scope>NUCLEOTIDE SEQUENCE [LARGE SCALE GENOMIC DNA]</scope>
</reference>